<dbReference type="AlphaFoldDB" id="A0A8K0CXV2"/>
<dbReference type="OrthoDB" id="10025891at2759"/>
<evidence type="ECO:0000313" key="1">
    <source>
        <dbReference type="EMBL" id="KAF2895718.1"/>
    </source>
</evidence>
<reference evidence="1" key="1">
    <citation type="submission" date="2019-08" db="EMBL/GenBank/DDBJ databases">
        <title>The genome of the North American firefly Photinus pyralis.</title>
        <authorList>
            <consortium name="Photinus pyralis genome working group"/>
            <person name="Fallon T.R."/>
            <person name="Sander Lower S.E."/>
            <person name="Weng J.-K."/>
        </authorList>
    </citation>
    <scope>NUCLEOTIDE SEQUENCE</scope>
    <source>
        <strain evidence="1">TRF0915ILg1</strain>
        <tissue evidence="1">Whole body</tissue>
    </source>
</reference>
<sequence>MITCPKYTENQEKTAKKLCRKLYERKPNKILILDDESYIMCDPENIPEKKYYNYSDKASVPSKQKFKSKKKIVRRSGACIGTVHKSGICKNWLEAEGIEYVAYADNPTNVPQARPIERFWAICKRKYSESCRTITALSRFRKIWKDISAEVARSSGQSLMAGVRKKLRKTGREGVHSII</sequence>
<evidence type="ECO:0000313" key="2">
    <source>
        <dbReference type="Proteomes" id="UP000801492"/>
    </source>
</evidence>
<comment type="caution">
    <text evidence="1">The sequence shown here is derived from an EMBL/GenBank/DDBJ whole genome shotgun (WGS) entry which is preliminary data.</text>
</comment>
<organism evidence="1 2">
    <name type="scientific">Ignelater luminosus</name>
    <name type="common">Cucubano</name>
    <name type="synonym">Pyrophorus luminosus</name>
    <dbReference type="NCBI Taxonomy" id="2038154"/>
    <lineage>
        <taxon>Eukaryota</taxon>
        <taxon>Metazoa</taxon>
        <taxon>Ecdysozoa</taxon>
        <taxon>Arthropoda</taxon>
        <taxon>Hexapoda</taxon>
        <taxon>Insecta</taxon>
        <taxon>Pterygota</taxon>
        <taxon>Neoptera</taxon>
        <taxon>Endopterygota</taxon>
        <taxon>Coleoptera</taxon>
        <taxon>Polyphaga</taxon>
        <taxon>Elateriformia</taxon>
        <taxon>Elateroidea</taxon>
        <taxon>Elateridae</taxon>
        <taxon>Agrypninae</taxon>
        <taxon>Pyrophorini</taxon>
        <taxon>Ignelater</taxon>
    </lineage>
</organism>
<dbReference type="GO" id="GO:0003676">
    <property type="term" value="F:nucleic acid binding"/>
    <property type="evidence" value="ECO:0007669"/>
    <property type="project" value="InterPro"/>
</dbReference>
<keyword evidence="2" id="KW-1185">Reference proteome</keyword>
<dbReference type="InterPro" id="IPR036397">
    <property type="entry name" value="RNaseH_sf"/>
</dbReference>
<dbReference type="Proteomes" id="UP000801492">
    <property type="component" value="Unassembled WGS sequence"/>
</dbReference>
<proteinExistence type="predicted"/>
<dbReference type="EMBL" id="VTPC01005722">
    <property type="protein sequence ID" value="KAF2895718.1"/>
    <property type="molecule type" value="Genomic_DNA"/>
</dbReference>
<protein>
    <submittedName>
        <fullName evidence="1">Uncharacterized protein</fullName>
    </submittedName>
</protein>
<accession>A0A8K0CXV2</accession>
<gene>
    <name evidence="1" type="ORF">ILUMI_10456</name>
</gene>
<name>A0A8K0CXV2_IGNLU</name>
<dbReference type="Gene3D" id="3.30.420.10">
    <property type="entry name" value="Ribonuclease H-like superfamily/Ribonuclease H"/>
    <property type="match status" value="1"/>
</dbReference>